<name>D7ELH4_TRICA</name>
<keyword evidence="3" id="KW-1185">Reference proteome</keyword>
<organism evidence="2 3">
    <name type="scientific">Tribolium castaneum</name>
    <name type="common">Red flour beetle</name>
    <dbReference type="NCBI Taxonomy" id="7070"/>
    <lineage>
        <taxon>Eukaryota</taxon>
        <taxon>Metazoa</taxon>
        <taxon>Ecdysozoa</taxon>
        <taxon>Arthropoda</taxon>
        <taxon>Hexapoda</taxon>
        <taxon>Insecta</taxon>
        <taxon>Pterygota</taxon>
        <taxon>Neoptera</taxon>
        <taxon>Endopterygota</taxon>
        <taxon>Coleoptera</taxon>
        <taxon>Polyphaga</taxon>
        <taxon>Cucujiformia</taxon>
        <taxon>Tenebrionidae</taxon>
        <taxon>Tenebrionidae incertae sedis</taxon>
        <taxon>Tribolium</taxon>
    </lineage>
</organism>
<accession>D7ELH4</accession>
<dbReference type="HOGENOM" id="CLU_970860_0_0_1"/>
<reference evidence="2 3" key="1">
    <citation type="journal article" date="2008" name="Nature">
        <title>The genome of the model beetle and pest Tribolium castaneum.</title>
        <authorList>
            <consortium name="Tribolium Genome Sequencing Consortium"/>
            <person name="Richards S."/>
            <person name="Gibbs R.A."/>
            <person name="Weinstock G.M."/>
            <person name="Brown S.J."/>
            <person name="Denell R."/>
            <person name="Beeman R.W."/>
            <person name="Gibbs R."/>
            <person name="Beeman R.W."/>
            <person name="Brown S.J."/>
            <person name="Bucher G."/>
            <person name="Friedrich M."/>
            <person name="Grimmelikhuijzen C.J."/>
            <person name="Klingler M."/>
            <person name="Lorenzen M."/>
            <person name="Richards S."/>
            <person name="Roth S."/>
            <person name="Schroder R."/>
            <person name="Tautz D."/>
            <person name="Zdobnov E.M."/>
            <person name="Muzny D."/>
            <person name="Gibbs R.A."/>
            <person name="Weinstock G.M."/>
            <person name="Attaway T."/>
            <person name="Bell S."/>
            <person name="Buhay C.J."/>
            <person name="Chandrabose M.N."/>
            <person name="Chavez D."/>
            <person name="Clerk-Blankenburg K.P."/>
            <person name="Cree A."/>
            <person name="Dao M."/>
            <person name="Davis C."/>
            <person name="Chacko J."/>
            <person name="Dinh H."/>
            <person name="Dugan-Rocha S."/>
            <person name="Fowler G."/>
            <person name="Garner T.T."/>
            <person name="Garnes J."/>
            <person name="Gnirke A."/>
            <person name="Hawes A."/>
            <person name="Hernandez J."/>
            <person name="Hines S."/>
            <person name="Holder M."/>
            <person name="Hume J."/>
            <person name="Jhangiani S.N."/>
            <person name="Joshi V."/>
            <person name="Khan Z.M."/>
            <person name="Jackson L."/>
            <person name="Kovar C."/>
            <person name="Kowis A."/>
            <person name="Lee S."/>
            <person name="Lewis L.R."/>
            <person name="Margolis J."/>
            <person name="Morgan M."/>
            <person name="Nazareth L.V."/>
            <person name="Nguyen N."/>
            <person name="Okwuonu G."/>
            <person name="Parker D."/>
            <person name="Richards S."/>
            <person name="Ruiz S.J."/>
            <person name="Santibanez J."/>
            <person name="Savard J."/>
            <person name="Scherer S.E."/>
            <person name="Schneider B."/>
            <person name="Sodergren E."/>
            <person name="Tautz D."/>
            <person name="Vattahil S."/>
            <person name="Villasana D."/>
            <person name="White C.S."/>
            <person name="Wright R."/>
            <person name="Park Y."/>
            <person name="Beeman R.W."/>
            <person name="Lord J."/>
            <person name="Oppert B."/>
            <person name="Lorenzen M."/>
            <person name="Brown S."/>
            <person name="Wang L."/>
            <person name="Savard J."/>
            <person name="Tautz D."/>
            <person name="Richards S."/>
            <person name="Weinstock G."/>
            <person name="Gibbs R.A."/>
            <person name="Liu Y."/>
            <person name="Worley K."/>
            <person name="Weinstock G."/>
            <person name="Elsik C.G."/>
            <person name="Reese J.T."/>
            <person name="Elhaik E."/>
            <person name="Landan G."/>
            <person name="Graur D."/>
            <person name="Arensburger P."/>
            <person name="Atkinson P."/>
            <person name="Beeman R.W."/>
            <person name="Beidler J."/>
            <person name="Brown S.J."/>
            <person name="Demuth J.P."/>
            <person name="Drury D.W."/>
            <person name="Du Y.Z."/>
            <person name="Fujiwara H."/>
            <person name="Lorenzen M."/>
            <person name="Maselli V."/>
            <person name="Osanai M."/>
            <person name="Park Y."/>
            <person name="Robertson H.M."/>
            <person name="Tu Z."/>
            <person name="Wang J.J."/>
            <person name="Wang S."/>
            <person name="Richards S."/>
            <person name="Song H."/>
            <person name="Zhang L."/>
            <person name="Sodergren E."/>
            <person name="Werner D."/>
            <person name="Stanke M."/>
            <person name="Morgenstern B."/>
            <person name="Solovyev V."/>
            <person name="Kosarev P."/>
            <person name="Brown G."/>
            <person name="Chen H.C."/>
            <person name="Ermolaeva O."/>
            <person name="Hlavina W."/>
            <person name="Kapustin Y."/>
            <person name="Kiryutin B."/>
            <person name="Kitts P."/>
            <person name="Maglott D."/>
            <person name="Pruitt K."/>
            <person name="Sapojnikov V."/>
            <person name="Souvorov A."/>
            <person name="Mackey A.J."/>
            <person name="Waterhouse R.M."/>
            <person name="Wyder S."/>
            <person name="Zdobnov E.M."/>
            <person name="Zdobnov E.M."/>
            <person name="Wyder S."/>
            <person name="Kriventseva E.V."/>
            <person name="Kadowaki T."/>
            <person name="Bork P."/>
            <person name="Aranda M."/>
            <person name="Bao R."/>
            <person name="Beermann A."/>
            <person name="Berns N."/>
            <person name="Bolognesi R."/>
            <person name="Bonneton F."/>
            <person name="Bopp D."/>
            <person name="Brown S.J."/>
            <person name="Bucher G."/>
            <person name="Butts T."/>
            <person name="Chaumot A."/>
            <person name="Denell R.E."/>
            <person name="Ferrier D.E."/>
            <person name="Friedrich M."/>
            <person name="Gordon C.M."/>
            <person name="Jindra M."/>
            <person name="Klingler M."/>
            <person name="Lan Q."/>
            <person name="Lattorff H.M."/>
            <person name="Laudet V."/>
            <person name="von Levetsow C."/>
            <person name="Liu Z."/>
            <person name="Lutz R."/>
            <person name="Lynch J.A."/>
            <person name="da Fonseca R.N."/>
            <person name="Posnien N."/>
            <person name="Reuter R."/>
            <person name="Roth S."/>
            <person name="Savard J."/>
            <person name="Schinko J.B."/>
            <person name="Schmitt C."/>
            <person name="Schoppmeier M."/>
            <person name="Schroder R."/>
            <person name="Shippy T.D."/>
            <person name="Simonnet F."/>
            <person name="Marques-Souza H."/>
            <person name="Tautz D."/>
            <person name="Tomoyasu Y."/>
            <person name="Trauner J."/>
            <person name="Van der Zee M."/>
            <person name="Vervoort M."/>
            <person name="Wittkopp N."/>
            <person name="Wimmer E.A."/>
            <person name="Yang X."/>
            <person name="Jones A.K."/>
            <person name="Sattelle D.B."/>
            <person name="Ebert P.R."/>
            <person name="Nelson D."/>
            <person name="Scott J.G."/>
            <person name="Beeman R.W."/>
            <person name="Muthukrishnan S."/>
            <person name="Kramer K.J."/>
            <person name="Arakane Y."/>
            <person name="Beeman R.W."/>
            <person name="Zhu Q."/>
            <person name="Hogenkamp D."/>
            <person name="Dixit R."/>
            <person name="Oppert B."/>
            <person name="Jiang H."/>
            <person name="Zou Z."/>
            <person name="Marshall J."/>
            <person name="Elpidina E."/>
            <person name="Vinokurov K."/>
            <person name="Oppert C."/>
            <person name="Zou Z."/>
            <person name="Evans J."/>
            <person name="Lu Z."/>
            <person name="Zhao P."/>
            <person name="Sumathipala N."/>
            <person name="Altincicek B."/>
            <person name="Vilcinskas A."/>
            <person name="Williams M."/>
            <person name="Hultmark D."/>
            <person name="Hetru C."/>
            <person name="Jiang H."/>
            <person name="Grimmelikhuijzen C.J."/>
            <person name="Hauser F."/>
            <person name="Cazzamali G."/>
            <person name="Williamson M."/>
            <person name="Park Y."/>
            <person name="Li B."/>
            <person name="Tanaka Y."/>
            <person name="Predel R."/>
            <person name="Neupert S."/>
            <person name="Schachtner J."/>
            <person name="Verleyen P."/>
            <person name="Raible F."/>
            <person name="Bork P."/>
            <person name="Friedrich M."/>
            <person name="Walden K.K."/>
            <person name="Robertson H.M."/>
            <person name="Angeli S."/>
            <person name="Foret S."/>
            <person name="Bucher G."/>
            <person name="Schuetz S."/>
            <person name="Maleszka R."/>
            <person name="Wimmer E.A."/>
            <person name="Beeman R.W."/>
            <person name="Lorenzen M."/>
            <person name="Tomoyasu Y."/>
            <person name="Miller S.C."/>
            <person name="Grossmann D."/>
            <person name="Bucher G."/>
        </authorList>
    </citation>
    <scope>NUCLEOTIDE SEQUENCE [LARGE SCALE GENOMIC DNA]</scope>
    <source>
        <strain evidence="2 3">Georgia GA2</strain>
    </source>
</reference>
<evidence type="ECO:0000256" key="1">
    <source>
        <dbReference type="SAM" id="MobiDB-lite"/>
    </source>
</evidence>
<dbReference type="Proteomes" id="UP000007266">
    <property type="component" value="Unassembled WGS sequence"/>
</dbReference>
<feature type="compositionally biased region" description="Polar residues" evidence="1">
    <location>
        <begin position="54"/>
        <end position="68"/>
    </location>
</feature>
<reference evidence="2 3" key="2">
    <citation type="journal article" date="2010" name="Nucleic Acids Res.">
        <title>BeetleBase in 2010: revisions to provide comprehensive genomic information for Tribolium castaneum.</title>
        <authorList>
            <person name="Kim H.S."/>
            <person name="Murphy T."/>
            <person name="Xia J."/>
            <person name="Caragea D."/>
            <person name="Park Y."/>
            <person name="Beeman R.W."/>
            <person name="Lorenzen M.D."/>
            <person name="Butcher S."/>
            <person name="Manak J.R."/>
            <person name="Brown S.J."/>
        </authorList>
    </citation>
    <scope>NUCLEOTIDE SEQUENCE [LARGE SCALE GENOMIC DNA]</scope>
    <source>
        <strain evidence="2 3">Georgia GA2</strain>
    </source>
</reference>
<feature type="compositionally biased region" description="Basic and acidic residues" evidence="1">
    <location>
        <begin position="13"/>
        <end position="35"/>
    </location>
</feature>
<evidence type="ECO:0000313" key="2">
    <source>
        <dbReference type="EMBL" id="EFA12095.2"/>
    </source>
</evidence>
<protein>
    <submittedName>
        <fullName evidence="2">Uncharacterized protein</fullName>
    </submittedName>
</protein>
<dbReference type="EMBL" id="KQ972737">
    <property type="protein sequence ID" value="EFA12095.2"/>
    <property type="molecule type" value="Genomic_DNA"/>
</dbReference>
<evidence type="ECO:0000313" key="3">
    <source>
        <dbReference type="Proteomes" id="UP000007266"/>
    </source>
</evidence>
<sequence length="266" mass="29973">MGKHKRSHSRSSSPRDKHVSRRELMKRLETLERLMSRRYSRSRSGFSDNRSRSPRSPQDTRMTTPSGSMYFSCSPSALVIHNDEELPEEILECLGEDPSKLPVTHITVPSSIVTRWTHVMFNGLPKEDKEVEAIFPTTSVKKDRYQVASQTQMLASLGAHSEALKLIASCTTELPEPFKKQLGKLLSDSANLISDLVFTTSQTRRHLLFPLLSKQVKELTLKVPPREFLFGANMADELRTAKSAERLAKDLKAPCSTSQTSIGFQK</sequence>
<proteinExistence type="predicted"/>
<dbReference type="AlphaFoldDB" id="D7ELH4"/>
<dbReference type="InParanoid" id="D7ELH4"/>
<feature type="region of interest" description="Disordered" evidence="1">
    <location>
        <begin position="1"/>
        <end position="68"/>
    </location>
</feature>
<gene>
    <name evidence="2" type="primary">AUGUSTUS-3.0.2_12984</name>
    <name evidence="2" type="ORF">TcasGA2_TC012984</name>
</gene>